<keyword evidence="5" id="KW-0460">Magnesium</keyword>
<keyword evidence="6" id="KW-0229">DNA integration</keyword>
<dbReference type="GO" id="GO:0006310">
    <property type="term" value="P:DNA recombination"/>
    <property type="evidence" value="ECO:0007669"/>
    <property type="project" value="UniProtKB-KW"/>
</dbReference>
<dbReference type="Gene3D" id="1.10.340.70">
    <property type="match status" value="1"/>
</dbReference>
<dbReference type="Ensembl" id="ENSGACT00000030468.1">
    <property type="protein sequence ID" value="ENSGACP00000031690.1"/>
    <property type="gene ID" value="ENSGACG00000030402.1"/>
</dbReference>
<dbReference type="SUPFAM" id="SSF53098">
    <property type="entry name" value="Ribonuclease H-like"/>
    <property type="match status" value="1"/>
</dbReference>
<dbReference type="Pfam" id="PF24626">
    <property type="entry name" value="SH3_Tf2-1"/>
    <property type="match status" value="1"/>
</dbReference>
<sequence>MAALARGGSAPVFGLDDHKNLQYIRKAKRLNLRQARWSLFFNRFDFSLSYRPGSRNTKPDALSWLFSPESVARAPEPILPLNCVVGAVTWPIKSKVKQANGETPPPRGCPDNRLFVPVELRPQVIHWAHSSLLTCHPGVRRTMFAITQRFWWPAMEPEVREYVEACSVCARNKNSSRTRPGLPLPIPSRPWAEISVDFVTGLPTSNGNTAILTVVDRFSKMVHYIALPKLPSAKETAVVMMDSVFRIHCFPRDIVSDRGPQFVSRFRKEFCKLIGATASLTSGYHPEANGQTERLNQQLETGLRCLVAQCPATWSKHLTWVEFAHNSLPTSDTGMSPFQCVFGYQPPFFPESKSEVSVPSAHARRCRRIWAAACQTLIRQGDRVRRAADRRRRPALVYQPGQRVWLAPKELPLQVESRKLAPLFVGLFPVSRVINPAAVRLRLPRSLRVHPTFHVSKIKPVKESSMVPDPKPPPPLPRMIDGGPVYTVKKLLAIRKRGRGWQYLID</sequence>
<dbReference type="InterPro" id="IPR016197">
    <property type="entry name" value="Chromo-like_dom_sf"/>
</dbReference>
<dbReference type="AlphaFoldDB" id="A0AAQ4QXA7"/>
<keyword evidence="4" id="KW-0378">Hydrolase</keyword>
<keyword evidence="7" id="KW-0695">RNA-directed DNA polymerase</keyword>
<keyword evidence="1" id="KW-0645">Protease</keyword>
<dbReference type="PROSITE" id="PS50994">
    <property type="entry name" value="INTEGRASE"/>
    <property type="match status" value="1"/>
</dbReference>
<evidence type="ECO:0000256" key="7">
    <source>
        <dbReference type="ARBA" id="ARBA00022918"/>
    </source>
</evidence>
<dbReference type="FunFam" id="1.10.340.70:FF:000001">
    <property type="entry name" value="Retrovirus-related Pol polyprotein from transposon gypsy-like Protein"/>
    <property type="match status" value="1"/>
</dbReference>
<evidence type="ECO:0000256" key="8">
    <source>
        <dbReference type="ARBA" id="ARBA00022932"/>
    </source>
</evidence>
<dbReference type="GO" id="GO:0046872">
    <property type="term" value="F:metal ion binding"/>
    <property type="evidence" value="ECO:0007669"/>
    <property type="project" value="UniProtKB-KW"/>
</dbReference>
<keyword evidence="8" id="KW-0548">Nucleotidyltransferase</keyword>
<evidence type="ECO:0000256" key="1">
    <source>
        <dbReference type="ARBA" id="ARBA00022670"/>
    </source>
</evidence>
<keyword evidence="8" id="KW-0239">DNA-directed DNA polymerase</keyword>
<feature type="domain" description="Integrase catalytic" evidence="12">
    <location>
        <begin position="186"/>
        <end position="345"/>
    </location>
</feature>
<evidence type="ECO:0000313" key="13">
    <source>
        <dbReference type="Ensembl" id="ENSGACP00000055530.1"/>
    </source>
</evidence>
<keyword evidence="10" id="KW-0233">DNA recombination</keyword>
<dbReference type="PANTHER" id="PTHR37984:SF15">
    <property type="entry name" value="INTEGRASE CATALYTIC DOMAIN-CONTAINING PROTEIN"/>
    <property type="match status" value="1"/>
</dbReference>
<dbReference type="GO" id="GO:0006508">
    <property type="term" value="P:proteolysis"/>
    <property type="evidence" value="ECO:0007669"/>
    <property type="project" value="UniProtKB-KW"/>
</dbReference>
<evidence type="ECO:0000256" key="6">
    <source>
        <dbReference type="ARBA" id="ARBA00022908"/>
    </source>
</evidence>
<evidence type="ECO:0000256" key="11">
    <source>
        <dbReference type="ARBA" id="ARBA00039658"/>
    </source>
</evidence>
<dbReference type="GO" id="GO:0003677">
    <property type="term" value="F:DNA binding"/>
    <property type="evidence" value="ECO:0007669"/>
    <property type="project" value="UniProtKB-KW"/>
</dbReference>
<dbReference type="GO" id="GO:0003887">
    <property type="term" value="F:DNA-directed DNA polymerase activity"/>
    <property type="evidence" value="ECO:0007669"/>
    <property type="project" value="UniProtKB-KW"/>
</dbReference>
<keyword evidence="2" id="KW-0479">Metal-binding</keyword>
<dbReference type="InterPro" id="IPR012337">
    <property type="entry name" value="RNaseH-like_sf"/>
</dbReference>
<dbReference type="PANTHER" id="PTHR37984">
    <property type="entry name" value="PROTEIN CBG26694"/>
    <property type="match status" value="1"/>
</dbReference>
<dbReference type="Proteomes" id="UP000007635">
    <property type="component" value="Chromosome II"/>
</dbReference>
<keyword evidence="14" id="KW-1185">Reference proteome</keyword>
<dbReference type="InterPro" id="IPR036397">
    <property type="entry name" value="RNaseH_sf"/>
</dbReference>
<evidence type="ECO:0000256" key="9">
    <source>
        <dbReference type="ARBA" id="ARBA00023125"/>
    </source>
</evidence>
<evidence type="ECO:0000256" key="10">
    <source>
        <dbReference type="ARBA" id="ARBA00023172"/>
    </source>
</evidence>
<evidence type="ECO:0000313" key="14">
    <source>
        <dbReference type="Proteomes" id="UP000007635"/>
    </source>
</evidence>
<dbReference type="Pfam" id="PF17921">
    <property type="entry name" value="Integrase_H2C2"/>
    <property type="match status" value="1"/>
</dbReference>
<dbReference type="GO" id="GO:0004190">
    <property type="term" value="F:aspartic-type endopeptidase activity"/>
    <property type="evidence" value="ECO:0007669"/>
    <property type="project" value="UniProtKB-KW"/>
</dbReference>
<evidence type="ECO:0000256" key="4">
    <source>
        <dbReference type="ARBA" id="ARBA00022801"/>
    </source>
</evidence>
<dbReference type="Ensembl" id="ENSGACT00000039622.1">
    <property type="protein sequence ID" value="ENSGACP00000055530.1"/>
    <property type="gene ID" value="ENSGACG00000030402.1"/>
</dbReference>
<dbReference type="Pfam" id="PF00665">
    <property type="entry name" value="rve"/>
    <property type="match status" value="1"/>
</dbReference>
<keyword evidence="9" id="KW-0238">DNA-binding</keyword>
<dbReference type="GO" id="GO:0015074">
    <property type="term" value="P:DNA integration"/>
    <property type="evidence" value="ECO:0007669"/>
    <property type="project" value="UniProtKB-KW"/>
</dbReference>
<keyword evidence="8" id="KW-0808">Transferase</keyword>
<dbReference type="InterPro" id="IPR041588">
    <property type="entry name" value="Integrase_H2C2"/>
</dbReference>
<evidence type="ECO:0000256" key="5">
    <source>
        <dbReference type="ARBA" id="ARBA00022842"/>
    </source>
</evidence>
<dbReference type="InterPro" id="IPR056924">
    <property type="entry name" value="SH3_Tf2-1"/>
</dbReference>
<evidence type="ECO:0000259" key="12">
    <source>
        <dbReference type="PROSITE" id="PS50994"/>
    </source>
</evidence>
<dbReference type="Gene3D" id="3.30.420.10">
    <property type="entry name" value="Ribonuclease H-like superfamily/Ribonuclease H"/>
    <property type="match status" value="1"/>
</dbReference>
<proteinExistence type="predicted"/>
<dbReference type="GeneTree" id="ENSGT00940000163772"/>
<organism evidence="13 14">
    <name type="scientific">Gasterosteus aculeatus aculeatus</name>
    <name type="common">three-spined stickleback</name>
    <dbReference type="NCBI Taxonomy" id="481459"/>
    <lineage>
        <taxon>Eukaryota</taxon>
        <taxon>Metazoa</taxon>
        <taxon>Chordata</taxon>
        <taxon>Craniata</taxon>
        <taxon>Vertebrata</taxon>
        <taxon>Euteleostomi</taxon>
        <taxon>Actinopterygii</taxon>
        <taxon>Neopterygii</taxon>
        <taxon>Teleostei</taxon>
        <taxon>Neoteleostei</taxon>
        <taxon>Acanthomorphata</taxon>
        <taxon>Eupercaria</taxon>
        <taxon>Perciformes</taxon>
        <taxon>Cottioidei</taxon>
        <taxon>Gasterosteales</taxon>
        <taxon>Gasterosteidae</taxon>
        <taxon>Gasterosteus</taxon>
    </lineage>
</organism>
<dbReference type="SUPFAM" id="SSF54160">
    <property type="entry name" value="Chromo domain-like"/>
    <property type="match status" value="1"/>
</dbReference>
<accession>A0AAQ4QXA7</accession>
<protein>
    <recommendedName>
        <fullName evidence="11">Gypsy retrotransposon integrase-like protein 1</fullName>
    </recommendedName>
</protein>
<evidence type="ECO:0000256" key="3">
    <source>
        <dbReference type="ARBA" id="ARBA00022750"/>
    </source>
</evidence>
<keyword evidence="3" id="KW-0064">Aspartyl protease</keyword>
<reference evidence="13 14" key="1">
    <citation type="journal article" date="2021" name="G3 (Bethesda)">
        <title>Improved contiguity of the threespine stickleback genome using long-read sequencing.</title>
        <authorList>
            <person name="Nath S."/>
            <person name="Shaw D.E."/>
            <person name="White M.A."/>
        </authorList>
    </citation>
    <scope>NUCLEOTIDE SEQUENCE [LARGE SCALE GENOMIC DNA]</scope>
    <source>
        <strain evidence="13 14">Lake Benthic</strain>
    </source>
</reference>
<dbReference type="InterPro" id="IPR050951">
    <property type="entry name" value="Retrovirus_Pol_polyprotein"/>
</dbReference>
<evidence type="ECO:0000256" key="2">
    <source>
        <dbReference type="ARBA" id="ARBA00022723"/>
    </source>
</evidence>
<dbReference type="InterPro" id="IPR001584">
    <property type="entry name" value="Integrase_cat-core"/>
</dbReference>
<dbReference type="GO" id="GO:0003964">
    <property type="term" value="F:RNA-directed DNA polymerase activity"/>
    <property type="evidence" value="ECO:0007669"/>
    <property type="project" value="UniProtKB-KW"/>
</dbReference>
<name>A0AAQ4QXA7_GASAC</name>
<dbReference type="FunFam" id="3.30.420.10:FF:000032">
    <property type="entry name" value="Retrovirus-related Pol polyprotein from transposon 297-like Protein"/>
    <property type="match status" value="1"/>
</dbReference>
<reference evidence="13" key="2">
    <citation type="submission" date="2025-05" db="UniProtKB">
        <authorList>
            <consortium name="Ensembl"/>
        </authorList>
    </citation>
    <scope>IDENTIFICATION</scope>
</reference>